<reference evidence="2 3" key="1">
    <citation type="submission" date="2021-04" db="EMBL/GenBank/DDBJ databases">
        <authorList>
            <person name="Tang X."/>
            <person name="Zhou X."/>
            <person name="Chen X."/>
            <person name="Cernava T."/>
            <person name="Zhang C."/>
        </authorList>
    </citation>
    <scope>NUCLEOTIDE SEQUENCE [LARGE SCALE GENOMIC DNA]</scope>
    <source>
        <strain evidence="2 3">BH-SS-21</strain>
    </source>
</reference>
<feature type="region of interest" description="Disordered" evidence="1">
    <location>
        <begin position="1"/>
        <end position="104"/>
    </location>
</feature>
<feature type="compositionally biased region" description="Basic and acidic residues" evidence="1">
    <location>
        <begin position="54"/>
        <end position="76"/>
    </location>
</feature>
<feature type="compositionally biased region" description="Basic and acidic residues" evidence="1">
    <location>
        <begin position="1"/>
        <end position="10"/>
    </location>
</feature>
<evidence type="ECO:0000256" key="1">
    <source>
        <dbReference type="SAM" id="MobiDB-lite"/>
    </source>
</evidence>
<dbReference type="AlphaFoldDB" id="A0A940XPZ0"/>
<gene>
    <name evidence="2" type="ORF">J8N05_06670</name>
</gene>
<dbReference type="Proteomes" id="UP000677413">
    <property type="component" value="Unassembled WGS sequence"/>
</dbReference>
<dbReference type="RefSeq" id="WP_210881525.1">
    <property type="nucleotide sequence ID" value="NZ_JAGPYQ010000001.1"/>
</dbReference>
<accession>A0A940XPZ0</accession>
<evidence type="ECO:0000313" key="2">
    <source>
        <dbReference type="EMBL" id="MBQ0847895.1"/>
    </source>
</evidence>
<sequence length="104" mass="11990">MADERDESRVGPDPAAVTPGEAAAARERAFWETRRRYHELDDDEAGRREKRRLSKESRRMNLEVRMHRYARSHDEGPDPADLRLPPLPDDEPFRDGDEPAGPGR</sequence>
<comment type="caution">
    <text evidence="2">The sequence shown here is derived from an EMBL/GenBank/DDBJ whole genome shotgun (WGS) entry which is preliminary data.</text>
</comment>
<dbReference type="EMBL" id="JAGPYQ010000001">
    <property type="protein sequence ID" value="MBQ0847895.1"/>
    <property type="molecule type" value="Genomic_DNA"/>
</dbReference>
<proteinExistence type="predicted"/>
<feature type="compositionally biased region" description="Basic and acidic residues" evidence="1">
    <location>
        <begin position="24"/>
        <end position="34"/>
    </location>
</feature>
<evidence type="ECO:0000313" key="3">
    <source>
        <dbReference type="Proteomes" id="UP000677413"/>
    </source>
</evidence>
<organism evidence="2 3">
    <name type="scientific">Streptomyces liliiviolaceus</name>
    <dbReference type="NCBI Taxonomy" id="2823109"/>
    <lineage>
        <taxon>Bacteria</taxon>
        <taxon>Bacillati</taxon>
        <taxon>Actinomycetota</taxon>
        <taxon>Actinomycetes</taxon>
        <taxon>Kitasatosporales</taxon>
        <taxon>Streptomycetaceae</taxon>
        <taxon>Streptomyces</taxon>
    </lineage>
</organism>
<name>A0A940XPZ0_9ACTN</name>
<keyword evidence="3" id="KW-1185">Reference proteome</keyword>
<protein>
    <submittedName>
        <fullName evidence="2">Uncharacterized protein</fullName>
    </submittedName>
</protein>